<dbReference type="Proteomes" id="UP000037088">
    <property type="component" value="Unassembled WGS sequence"/>
</dbReference>
<sequence length="61" mass="7008">MAQWRAELEAIMAKNAAATKRNNRKIHARKFLATPEGQAWLERKKVEGAELKMVAEARKFI</sequence>
<dbReference type="AlphaFoldDB" id="A0A0L7SY22"/>
<accession>A0A0L7SY22</accession>
<evidence type="ECO:0000313" key="3">
    <source>
        <dbReference type="Proteomes" id="UP000036851"/>
    </source>
</evidence>
<dbReference type="EMBL" id="JRXE01000006">
    <property type="protein sequence ID" value="KOC91385.1"/>
    <property type="molecule type" value="Genomic_DNA"/>
</dbReference>
<proteinExistence type="predicted"/>
<protein>
    <submittedName>
        <fullName evidence="1">Uncharacterized protein</fullName>
    </submittedName>
</protein>
<name>A0A0L7SY22_9GAMM</name>
<evidence type="ECO:0000313" key="4">
    <source>
        <dbReference type="Proteomes" id="UP000037088"/>
    </source>
</evidence>
<evidence type="ECO:0000313" key="1">
    <source>
        <dbReference type="EMBL" id="KOC88023.1"/>
    </source>
</evidence>
<dbReference type="PATRIC" id="fig|1560201.3.peg.1280"/>
<keyword evidence="4" id="KW-1185">Reference proteome</keyword>
<dbReference type="EMBL" id="JRXF01000054">
    <property type="protein sequence ID" value="KOC88023.1"/>
    <property type="molecule type" value="Genomic_DNA"/>
</dbReference>
<comment type="caution">
    <text evidence="1">The sequence shown here is derived from an EMBL/GenBank/DDBJ whole genome shotgun (WGS) entry which is preliminary data.</text>
</comment>
<reference evidence="3 4" key="1">
    <citation type="journal article" date="2015" name="Int. J. Syst. Evol. Microbiol.">
        <title>Erwinia iniecta sp. nov., isolated from Russian wheat aphids (Diuraphis noxia).</title>
        <authorList>
            <person name="Campillo T."/>
            <person name="Luna E."/>
            <person name="Portier P."/>
            <person name="Fischer-Le Saux M."/>
            <person name="Lapitan N."/>
            <person name="Tisserat N.A."/>
            <person name="Leach J.E."/>
        </authorList>
    </citation>
    <scope>NUCLEOTIDE SEQUENCE [LARGE SCALE GENOMIC DNA]</scope>
    <source>
        <strain evidence="2 4">B120</strain>
        <strain evidence="1 3">B149</strain>
    </source>
</reference>
<dbReference type="Proteomes" id="UP000036851">
    <property type="component" value="Unassembled WGS sequence"/>
</dbReference>
<gene>
    <name evidence="2" type="ORF">NG42_05995</name>
    <name evidence="1" type="ORF">NG43_20890</name>
</gene>
<evidence type="ECO:0000313" key="2">
    <source>
        <dbReference type="EMBL" id="KOC91385.1"/>
    </source>
</evidence>
<organism evidence="1 3">
    <name type="scientific">Winslowiella iniecta</name>
    <dbReference type="NCBI Taxonomy" id="1560201"/>
    <lineage>
        <taxon>Bacteria</taxon>
        <taxon>Pseudomonadati</taxon>
        <taxon>Pseudomonadota</taxon>
        <taxon>Gammaproteobacteria</taxon>
        <taxon>Enterobacterales</taxon>
        <taxon>Erwiniaceae</taxon>
        <taxon>Winslowiella</taxon>
    </lineage>
</organism>